<organism evidence="3">
    <name type="scientific">Arabidopsis lyrata subsp. lyrata</name>
    <name type="common">Lyre-leaved rock-cress</name>
    <dbReference type="NCBI Taxonomy" id="81972"/>
    <lineage>
        <taxon>Eukaryota</taxon>
        <taxon>Viridiplantae</taxon>
        <taxon>Streptophyta</taxon>
        <taxon>Embryophyta</taxon>
        <taxon>Tracheophyta</taxon>
        <taxon>Spermatophyta</taxon>
        <taxon>Magnoliopsida</taxon>
        <taxon>eudicotyledons</taxon>
        <taxon>Gunneridae</taxon>
        <taxon>Pentapetalae</taxon>
        <taxon>rosids</taxon>
        <taxon>malvids</taxon>
        <taxon>Brassicales</taxon>
        <taxon>Brassicaceae</taxon>
        <taxon>Camelineae</taxon>
        <taxon>Arabidopsis</taxon>
    </lineage>
</organism>
<dbReference type="PANTHER" id="PTHR33710:SF77">
    <property type="entry name" value="DNASE I-LIKE SUPERFAMILY PROTEIN"/>
    <property type="match status" value="1"/>
</dbReference>
<keyword evidence="3" id="KW-1185">Reference proteome</keyword>
<gene>
    <name evidence="2" type="ORF">ARALYDRAFT_917454</name>
</gene>
<accession>D7MRF9</accession>
<dbReference type="InterPro" id="IPR036691">
    <property type="entry name" value="Endo/exonu/phosph_ase_sf"/>
</dbReference>
<evidence type="ECO:0000256" key="1">
    <source>
        <dbReference type="SAM" id="SignalP"/>
    </source>
</evidence>
<dbReference type="EMBL" id="GL348720">
    <property type="protein sequence ID" value="EFH39999.1"/>
    <property type="molecule type" value="Genomic_DNA"/>
</dbReference>
<dbReference type="eggNOG" id="KOG1075">
    <property type="taxonomic scope" value="Eukaryota"/>
</dbReference>
<feature type="chain" id="PRO_5003103548" evidence="1">
    <location>
        <begin position="18"/>
        <end position="135"/>
    </location>
</feature>
<evidence type="ECO:0000313" key="2">
    <source>
        <dbReference type="EMBL" id="EFH39999.1"/>
    </source>
</evidence>
<name>D7MRF9_ARALL</name>
<keyword evidence="1" id="KW-0732">Signal</keyword>
<dbReference type="PANTHER" id="PTHR33710">
    <property type="entry name" value="BNAC02G09200D PROTEIN"/>
    <property type="match status" value="1"/>
</dbReference>
<dbReference type="HOGENOM" id="CLU_1888611_0_0_1"/>
<dbReference type="STRING" id="81972.D7MRF9"/>
<dbReference type="SUPFAM" id="SSF56219">
    <property type="entry name" value="DNase I-like"/>
    <property type="match status" value="1"/>
</dbReference>
<protein>
    <submittedName>
        <fullName evidence="2">Uncharacterized protein</fullName>
    </submittedName>
</protein>
<dbReference type="Gramene" id="scaffold_800854.1">
    <property type="protein sequence ID" value="scaffold_800854.1"/>
    <property type="gene ID" value="scaffold_800854.1"/>
</dbReference>
<proteinExistence type="predicted"/>
<feature type="signal peptide" evidence="1">
    <location>
        <begin position="1"/>
        <end position="17"/>
    </location>
</feature>
<dbReference type="Proteomes" id="UP000008694">
    <property type="component" value="Unassembled WGS sequence"/>
</dbReference>
<sequence>MLSLLILLLGLWEEISIKSSTDEHSSSTVNSLTPSMTEFRDCLDQMDLFDLRFQGPLFTWSHNQPSAPIAKKLDRILIYHHWLSLFPNSIATFLLFCPLTMLPALLTWHTNSQKLELDPLNSSTTLPITQTSSSW</sequence>
<evidence type="ECO:0000313" key="3">
    <source>
        <dbReference type="Proteomes" id="UP000008694"/>
    </source>
</evidence>
<reference evidence="3" key="1">
    <citation type="journal article" date="2011" name="Nat. Genet.">
        <title>The Arabidopsis lyrata genome sequence and the basis of rapid genome size change.</title>
        <authorList>
            <person name="Hu T.T."/>
            <person name="Pattyn P."/>
            <person name="Bakker E.G."/>
            <person name="Cao J."/>
            <person name="Cheng J.-F."/>
            <person name="Clark R.M."/>
            <person name="Fahlgren N."/>
            <person name="Fawcett J.A."/>
            <person name="Grimwood J."/>
            <person name="Gundlach H."/>
            <person name="Haberer G."/>
            <person name="Hollister J.D."/>
            <person name="Ossowski S."/>
            <person name="Ottilar R.P."/>
            <person name="Salamov A.A."/>
            <person name="Schneeberger K."/>
            <person name="Spannagl M."/>
            <person name="Wang X."/>
            <person name="Yang L."/>
            <person name="Nasrallah M.E."/>
            <person name="Bergelson J."/>
            <person name="Carrington J.C."/>
            <person name="Gaut B.S."/>
            <person name="Schmutz J."/>
            <person name="Mayer K.F.X."/>
            <person name="Van de Peer Y."/>
            <person name="Grigoriev I.V."/>
            <person name="Nordborg M."/>
            <person name="Weigel D."/>
            <person name="Guo Y.-L."/>
        </authorList>
    </citation>
    <scope>NUCLEOTIDE SEQUENCE [LARGE SCALE GENOMIC DNA]</scope>
    <source>
        <strain evidence="3">cv. MN47</strain>
    </source>
</reference>
<dbReference type="AlphaFoldDB" id="D7MRF9"/>